<accession>A0ABU4YEU0</accession>
<protein>
    <recommendedName>
        <fullName evidence="3">DUF1127 domain-containing protein</fullName>
    </recommendedName>
</protein>
<name>A0ABU4YEU0_9HYPH</name>
<reference evidence="1 2" key="1">
    <citation type="submission" date="2023-08" db="EMBL/GenBank/DDBJ databases">
        <title>Implementing the SeqCode for naming new Mesorhizobium species isolated from Vachellia karroo root nodules.</title>
        <authorList>
            <person name="Van Lill M."/>
        </authorList>
    </citation>
    <scope>NUCLEOTIDE SEQUENCE [LARGE SCALE GENOMIC DNA]</scope>
    <source>
        <strain evidence="1 2">VK2B</strain>
    </source>
</reference>
<evidence type="ECO:0008006" key="3">
    <source>
        <dbReference type="Google" id="ProtNLM"/>
    </source>
</evidence>
<organism evidence="1 2">
    <name type="scientific">Mesorhizobium humile</name>
    <dbReference type="NCBI Taxonomy" id="3072313"/>
    <lineage>
        <taxon>Bacteria</taxon>
        <taxon>Pseudomonadati</taxon>
        <taxon>Pseudomonadota</taxon>
        <taxon>Alphaproteobacteria</taxon>
        <taxon>Hyphomicrobiales</taxon>
        <taxon>Phyllobacteriaceae</taxon>
        <taxon>Mesorhizobium</taxon>
    </lineage>
</organism>
<sequence length="142" mass="16307">MVHPDPLPADDNIINARHCKILQMQDPKHCMRPMARPGAAVQAPHMPSMRDIHSEEPMMKPTLNTISDFYGAVRLDVREPPVGESLLPRRPGLFGLFVVWRERASFREQLALKARDTPYLIGDIGLTMDEVRQELAKPFWRR</sequence>
<proteinExistence type="predicted"/>
<keyword evidence="2" id="KW-1185">Reference proteome</keyword>
<evidence type="ECO:0000313" key="1">
    <source>
        <dbReference type="EMBL" id="MDX8485476.1"/>
    </source>
</evidence>
<gene>
    <name evidence="1" type="ORF">RFM52_09740</name>
</gene>
<dbReference type="Proteomes" id="UP001280156">
    <property type="component" value="Unassembled WGS sequence"/>
</dbReference>
<comment type="caution">
    <text evidence="1">The sequence shown here is derived from an EMBL/GenBank/DDBJ whole genome shotgun (WGS) entry which is preliminary data.</text>
</comment>
<evidence type="ECO:0000313" key="2">
    <source>
        <dbReference type="Proteomes" id="UP001280156"/>
    </source>
</evidence>
<dbReference type="EMBL" id="JAVIIV010000004">
    <property type="protein sequence ID" value="MDX8485476.1"/>
    <property type="molecule type" value="Genomic_DNA"/>
</dbReference>
<dbReference type="RefSeq" id="WP_320295993.1">
    <property type="nucleotide sequence ID" value="NZ_JAVIIU010000006.1"/>
</dbReference>